<dbReference type="GeneID" id="83208346"/>
<dbReference type="RefSeq" id="XP_058348591.1">
    <property type="nucleotide sequence ID" value="XM_058481027.1"/>
</dbReference>
<feature type="signal peptide" evidence="1">
    <location>
        <begin position="1"/>
        <end position="22"/>
    </location>
</feature>
<comment type="caution">
    <text evidence="2">The sequence shown here is derived from an EMBL/GenBank/DDBJ whole genome shotgun (WGS) entry which is preliminary data.</text>
</comment>
<proteinExistence type="predicted"/>
<dbReference type="Proteomes" id="UP001234581">
    <property type="component" value="Unassembled WGS sequence"/>
</dbReference>
<name>A0AAD7Y4M5_9FUNG</name>
<evidence type="ECO:0000256" key="1">
    <source>
        <dbReference type="SAM" id="SignalP"/>
    </source>
</evidence>
<sequence>MKFLSISSLFLGAMLFTTVVIAADTETDDTDTGAVTNQCETDNECDASEGQICGEGKFCCVDSGHKLVLAPCCNGYKQQDEDGEIYCA</sequence>
<keyword evidence="3" id="KW-1185">Reference proteome</keyword>
<gene>
    <name evidence="2" type="ORF">O0I10_000927</name>
</gene>
<feature type="chain" id="PRO_5041921216" evidence="1">
    <location>
        <begin position="23"/>
        <end position="88"/>
    </location>
</feature>
<dbReference type="AlphaFoldDB" id="A0AAD7Y4M5"/>
<reference evidence="2 3" key="1">
    <citation type="submission" date="2023-03" db="EMBL/GenBank/DDBJ databases">
        <title>Genome sequence of Lichtheimia ornata CBS 291.66.</title>
        <authorList>
            <person name="Mohabir J.T."/>
            <person name="Shea T.P."/>
            <person name="Kurbessoian T."/>
            <person name="Berby B."/>
            <person name="Fontaine J."/>
            <person name="Livny J."/>
            <person name="Gnirke A."/>
            <person name="Stajich J.E."/>
            <person name="Cuomo C.A."/>
        </authorList>
    </citation>
    <scope>NUCLEOTIDE SEQUENCE [LARGE SCALE GENOMIC DNA]</scope>
    <source>
        <strain evidence="2">CBS 291.66</strain>
    </source>
</reference>
<evidence type="ECO:0000313" key="3">
    <source>
        <dbReference type="Proteomes" id="UP001234581"/>
    </source>
</evidence>
<keyword evidence="1" id="KW-0732">Signal</keyword>
<accession>A0AAD7Y4M5</accession>
<organism evidence="2 3">
    <name type="scientific">Lichtheimia ornata</name>
    <dbReference type="NCBI Taxonomy" id="688661"/>
    <lineage>
        <taxon>Eukaryota</taxon>
        <taxon>Fungi</taxon>
        <taxon>Fungi incertae sedis</taxon>
        <taxon>Mucoromycota</taxon>
        <taxon>Mucoromycotina</taxon>
        <taxon>Mucoromycetes</taxon>
        <taxon>Mucorales</taxon>
        <taxon>Lichtheimiaceae</taxon>
        <taxon>Lichtheimia</taxon>
    </lineage>
</organism>
<protein>
    <submittedName>
        <fullName evidence="2">Uncharacterized protein</fullName>
    </submittedName>
</protein>
<dbReference type="EMBL" id="JARTCD010000002">
    <property type="protein sequence ID" value="KAJ8663679.1"/>
    <property type="molecule type" value="Genomic_DNA"/>
</dbReference>
<evidence type="ECO:0000313" key="2">
    <source>
        <dbReference type="EMBL" id="KAJ8663679.1"/>
    </source>
</evidence>